<dbReference type="WBParaSite" id="MCU_013346-RA">
    <property type="protein sequence ID" value="MCU_013346-RA"/>
    <property type="gene ID" value="MCU_013346"/>
</dbReference>
<evidence type="ECO:0000313" key="2">
    <source>
        <dbReference type="WBParaSite" id="MCU_013346-RA"/>
    </source>
</evidence>
<proteinExistence type="predicted"/>
<sequence length="84" mass="9440">MATLGVNLPPLAQLFHPVAVRRCSHLTPKIHSPVPINHFYNKKHDSGWMRAFMYLRLPPPSPPPLPPPPPPPPLPHPTPRCIKQ</sequence>
<feature type="region of interest" description="Disordered" evidence="1">
    <location>
        <begin position="60"/>
        <end position="84"/>
    </location>
</feature>
<dbReference type="AlphaFoldDB" id="A0A5K3G2S4"/>
<protein>
    <submittedName>
        <fullName evidence="2">Uncharacterized protein</fullName>
    </submittedName>
</protein>
<organism evidence="2">
    <name type="scientific">Mesocestoides corti</name>
    <name type="common">Flatworm</name>
    <dbReference type="NCBI Taxonomy" id="53468"/>
    <lineage>
        <taxon>Eukaryota</taxon>
        <taxon>Metazoa</taxon>
        <taxon>Spiralia</taxon>
        <taxon>Lophotrochozoa</taxon>
        <taxon>Platyhelminthes</taxon>
        <taxon>Cestoda</taxon>
        <taxon>Eucestoda</taxon>
        <taxon>Cyclophyllidea</taxon>
        <taxon>Mesocestoididae</taxon>
        <taxon>Mesocestoides</taxon>
    </lineage>
</organism>
<name>A0A5K3G2S4_MESCO</name>
<evidence type="ECO:0000256" key="1">
    <source>
        <dbReference type="SAM" id="MobiDB-lite"/>
    </source>
</evidence>
<accession>A0A5K3G2S4</accession>
<feature type="compositionally biased region" description="Pro residues" evidence="1">
    <location>
        <begin position="60"/>
        <end position="78"/>
    </location>
</feature>
<reference evidence="2" key="1">
    <citation type="submission" date="2019-11" db="UniProtKB">
        <authorList>
            <consortium name="WormBaseParasite"/>
        </authorList>
    </citation>
    <scope>IDENTIFICATION</scope>
</reference>